<proteinExistence type="predicted"/>
<dbReference type="GO" id="GO:0031160">
    <property type="term" value="C:spore wall"/>
    <property type="evidence" value="ECO:0007669"/>
    <property type="project" value="InterPro"/>
</dbReference>
<dbReference type="RefSeq" id="WP_212634977.1">
    <property type="nucleotide sequence ID" value="NZ_FOXD01000028.1"/>
</dbReference>
<feature type="region of interest" description="Disordered" evidence="1">
    <location>
        <begin position="95"/>
        <end position="117"/>
    </location>
</feature>
<protein>
    <submittedName>
        <fullName evidence="3">Spore Coat Protein X and V domain-containing protein</fullName>
    </submittedName>
</protein>
<feature type="region of interest" description="Disordered" evidence="1">
    <location>
        <begin position="15"/>
        <end position="50"/>
    </location>
</feature>
<dbReference type="AlphaFoldDB" id="A0A1I5XIX1"/>
<dbReference type="EMBL" id="FOXD01000028">
    <property type="protein sequence ID" value="SFQ31607.1"/>
    <property type="molecule type" value="Genomic_DNA"/>
</dbReference>
<reference evidence="4" key="1">
    <citation type="submission" date="2016-10" db="EMBL/GenBank/DDBJ databases">
        <authorList>
            <person name="Varghese N."/>
            <person name="Submissions S."/>
        </authorList>
    </citation>
    <scope>NUCLEOTIDE SEQUENCE [LARGE SCALE GENOMIC DNA]</scope>
    <source>
        <strain evidence="4">S7</strain>
    </source>
</reference>
<dbReference type="GO" id="GO:0030435">
    <property type="term" value="P:sporulation resulting in formation of a cellular spore"/>
    <property type="evidence" value="ECO:0007669"/>
    <property type="project" value="InterPro"/>
</dbReference>
<sequence>MSKCKDRDRNRYRKWDRDKDRDKYQDKYRDKYRDKYKDRDQYEDRDQCCEDQDYYEDRDHYGDRDHYEDRDGYRERKRDRRYHRKWNALDPSCSHGGTPSCGSGGETQSAEQSNKTVQASDEYIEVIDSCDVKVSTADTKGALNLQAGLQAALLITISITVFDGDTTKADNFTQELIQSSKIKQVTNQQTYIENSRDVTIETDDTQLALNIQLLLQLLLAIAVIVDIF</sequence>
<feature type="compositionally biased region" description="Basic and acidic residues" evidence="1">
    <location>
        <begin position="15"/>
        <end position="48"/>
    </location>
</feature>
<dbReference type="Proteomes" id="UP000198892">
    <property type="component" value="Unassembled WGS sequence"/>
</dbReference>
<dbReference type="STRING" id="1884432.SAMN05518683_12820"/>
<gene>
    <name evidence="3" type="ORF">SAMN05518683_12820</name>
</gene>
<dbReference type="Pfam" id="PF07552">
    <property type="entry name" value="Coat_X"/>
    <property type="match status" value="2"/>
</dbReference>
<keyword evidence="3" id="KW-0946">Virion</keyword>
<accession>A0A1I5XIX1</accession>
<evidence type="ECO:0000313" key="4">
    <source>
        <dbReference type="Proteomes" id="UP000198892"/>
    </source>
</evidence>
<feature type="domain" description="Spore coat protein X/V" evidence="2">
    <location>
        <begin position="107"/>
        <end position="161"/>
    </location>
</feature>
<dbReference type="InterPro" id="IPR011428">
    <property type="entry name" value="Spore_coat_X/V"/>
</dbReference>
<organism evidence="3 4">
    <name type="scientific">Salibacterium halotolerans</name>
    <dbReference type="NCBI Taxonomy" id="1884432"/>
    <lineage>
        <taxon>Bacteria</taxon>
        <taxon>Bacillati</taxon>
        <taxon>Bacillota</taxon>
        <taxon>Bacilli</taxon>
        <taxon>Bacillales</taxon>
        <taxon>Bacillaceae</taxon>
    </lineage>
</organism>
<evidence type="ECO:0000256" key="1">
    <source>
        <dbReference type="SAM" id="MobiDB-lite"/>
    </source>
</evidence>
<keyword evidence="4" id="KW-1185">Reference proteome</keyword>
<feature type="domain" description="Spore coat protein X/V" evidence="2">
    <location>
        <begin position="171"/>
        <end position="227"/>
    </location>
</feature>
<keyword evidence="3" id="KW-0167">Capsid protein</keyword>
<evidence type="ECO:0000259" key="2">
    <source>
        <dbReference type="Pfam" id="PF07552"/>
    </source>
</evidence>
<evidence type="ECO:0000313" key="3">
    <source>
        <dbReference type="EMBL" id="SFQ31607.1"/>
    </source>
</evidence>
<name>A0A1I5XIX1_9BACI</name>